<accession>A0A0L6JSP0</accession>
<keyword evidence="1" id="KW-0472">Membrane</keyword>
<protein>
    <submittedName>
        <fullName evidence="2">Uncharacterized protein</fullName>
    </submittedName>
</protein>
<organism evidence="2 3">
    <name type="scientific">Pseudobacteroides cellulosolvens ATCC 35603 = DSM 2933</name>
    <dbReference type="NCBI Taxonomy" id="398512"/>
    <lineage>
        <taxon>Bacteria</taxon>
        <taxon>Bacillati</taxon>
        <taxon>Bacillota</taxon>
        <taxon>Clostridia</taxon>
        <taxon>Eubacteriales</taxon>
        <taxon>Oscillospiraceae</taxon>
        <taxon>Pseudobacteroides</taxon>
    </lineage>
</organism>
<dbReference type="Proteomes" id="UP000036923">
    <property type="component" value="Unassembled WGS sequence"/>
</dbReference>
<gene>
    <name evidence="2" type="ORF">Bccel_4102</name>
</gene>
<reference evidence="3" key="1">
    <citation type="submission" date="2015-07" db="EMBL/GenBank/DDBJ databases">
        <title>Near-Complete Genome Sequence of the Cellulolytic Bacterium Bacteroides (Pseudobacteroides) cellulosolvens ATCC 35603.</title>
        <authorList>
            <person name="Dassa B."/>
            <person name="Utturkar S.M."/>
            <person name="Klingeman D.M."/>
            <person name="Hurt R.A."/>
            <person name="Keller M."/>
            <person name="Xu J."/>
            <person name="Reddy Y.H.K."/>
            <person name="Borovok I."/>
            <person name="Grinberg I.R."/>
            <person name="Lamed R."/>
            <person name="Zhivin O."/>
            <person name="Bayer E.A."/>
            <person name="Brown S.D."/>
        </authorList>
    </citation>
    <scope>NUCLEOTIDE SEQUENCE [LARGE SCALE GENOMIC DNA]</scope>
    <source>
        <strain evidence="3">DSM 2933</strain>
    </source>
</reference>
<proteinExistence type="predicted"/>
<dbReference type="STRING" id="398512.Bccel_4102"/>
<dbReference type="EMBL" id="LGTC01000001">
    <property type="protein sequence ID" value="KNY28828.1"/>
    <property type="molecule type" value="Genomic_DNA"/>
</dbReference>
<evidence type="ECO:0000313" key="3">
    <source>
        <dbReference type="Proteomes" id="UP000036923"/>
    </source>
</evidence>
<evidence type="ECO:0000313" key="2">
    <source>
        <dbReference type="EMBL" id="KNY28828.1"/>
    </source>
</evidence>
<feature type="transmembrane region" description="Helical" evidence="1">
    <location>
        <begin position="32"/>
        <end position="51"/>
    </location>
</feature>
<keyword evidence="1" id="KW-0812">Transmembrane</keyword>
<dbReference type="AlphaFoldDB" id="A0A0L6JSP0"/>
<keyword evidence="1" id="KW-1133">Transmembrane helix</keyword>
<comment type="caution">
    <text evidence="2">The sequence shown here is derived from an EMBL/GenBank/DDBJ whole genome shotgun (WGS) entry which is preliminary data.</text>
</comment>
<evidence type="ECO:0000256" key="1">
    <source>
        <dbReference type="SAM" id="Phobius"/>
    </source>
</evidence>
<sequence length="53" mass="6091">MKYILILLILLPSIYTFNFAIYSWKKKRRPSAIGSVLMAIISVALPIFLLFSD</sequence>
<dbReference type="RefSeq" id="WP_154673417.1">
    <property type="nucleotide sequence ID" value="NZ_JQKC01000002.1"/>
</dbReference>
<keyword evidence="3" id="KW-1185">Reference proteome</keyword>
<name>A0A0L6JSP0_9FIRM</name>